<protein>
    <submittedName>
        <fullName evidence="3">Uncharacterized protein</fullName>
    </submittedName>
</protein>
<feature type="transmembrane region" description="Helical" evidence="2">
    <location>
        <begin position="31"/>
        <end position="58"/>
    </location>
</feature>
<evidence type="ECO:0000256" key="1">
    <source>
        <dbReference type="SAM" id="MobiDB-lite"/>
    </source>
</evidence>
<evidence type="ECO:0000313" key="4">
    <source>
        <dbReference type="Proteomes" id="UP001178507"/>
    </source>
</evidence>
<name>A0AA36JIP4_9DINO</name>
<feature type="region of interest" description="Disordered" evidence="1">
    <location>
        <begin position="425"/>
        <end position="446"/>
    </location>
</feature>
<feature type="transmembrane region" description="Helical" evidence="2">
    <location>
        <begin position="151"/>
        <end position="171"/>
    </location>
</feature>
<keyword evidence="2" id="KW-0812">Transmembrane</keyword>
<sequence>MDTASPHSTPKSTERRLSATEPHVRSNPLSWLCWVICLILLKLILIVSNILLPVILLGQMIMLDNVILQHHSWSALEWLWLLFLPQVALLLHLVSTALSSSAREARVGGLQWISYSWIIAIIAGVLFFDTLPQLTPTLGDPFALELMTTRSIMTVMWLTPLFYAVLTFRTLRQLFATKREQVPGKRRDSPTLDAALLQDMVWHTVIDMIDIVNMMFLGSADQMEGASTQFLSFTHPAEVQSIKIAAGAFIILALFFHQQSYPSLGYIGHKGQECAAPDVVKARKRSAIISILLVDLPFFTLRTYIYALALSVPDTQSVVIDGKEVQRPQLDKWWVKNILCLMLQAMQLRFVQQAEQERSQSLRWWDLRRQGESVQGTLRMKNLEYNANLLNAYRRGANLSENKLEFAFAEMGAYDAYDSSPTQAVSATIEDTDQAPEDRTAAGEASQRSSERRRCCRCRRCWSRSMTSFNIFCHTVMGLVLGWLVAKVDFTQLVDDMVVGQGLVQ</sequence>
<gene>
    <name evidence="3" type="ORF">EVOR1521_LOCUS28308</name>
</gene>
<organism evidence="3 4">
    <name type="scientific">Effrenium voratum</name>
    <dbReference type="NCBI Taxonomy" id="2562239"/>
    <lineage>
        <taxon>Eukaryota</taxon>
        <taxon>Sar</taxon>
        <taxon>Alveolata</taxon>
        <taxon>Dinophyceae</taxon>
        <taxon>Suessiales</taxon>
        <taxon>Symbiodiniaceae</taxon>
        <taxon>Effrenium</taxon>
    </lineage>
</organism>
<comment type="caution">
    <text evidence="3">The sequence shown here is derived from an EMBL/GenBank/DDBJ whole genome shotgun (WGS) entry which is preliminary data.</text>
</comment>
<dbReference type="EMBL" id="CAUJNA010003623">
    <property type="protein sequence ID" value="CAJ1406316.1"/>
    <property type="molecule type" value="Genomic_DNA"/>
</dbReference>
<feature type="transmembrane region" description="Helical" evidence="2">
    <location>
        <begin position="112"/>
        <end position="131"/>
    </location>
</feature>
<evidence type="ECO:0000256" key="2">
    <source>
        <dbReference type="SAM" id="Phobius"/>
    </source>
</evidence>
<keyword evidence="2" id="KW-0472">Membrane</keyword>
<dbReference type="Proteomes" id="UP001178507">
    <property type="component" value="Unassembled WGS sequence"/>
</dbReference>
<feature type="transmembrane region" description="Helical" evidence="2">
    <location>
        <begin position="467"/>
        <end position="486"/>
    </location>
</feature>
<dbReference type="AlphaFoldDB" id="A0AA36JIP4"/>
<feature type="transmembrane region" description="Helical" evidence="2">
    <location>
        <begin position="78"/>
        <end position="100"/>
    </location>
</feature>
<evidence type="ECO:0000313" key="3">
    <source>
        <dbReference type="EMBL" id="CAJ1406316.1"/>
    </source>
</evidence>
<accession>A0AA36JIP4</accession>
<keyword evidence="2" id="KW-1133">Transmembrane helix</keyword>
<proteinExistence type="predicted"/>
<reference evidence="3" key="1">
    <citation type="submission" date="2023-08" db="EMBL/GenBank/DDBJ databases">
        <authorList>
            <person name="Chen Y."/>
            <person name="Shah S."/>
            <person name="Dougan E. K."/>
            <person name="Thang M."/>
            <person name="Chan C."/>
        </authorList>
    </citation>
    <scope>NUCLEOTIDE SEQUENCE</scope>
</reference>
<keyword evidence="4" id="KW-1185">Reference proteome</keyword>